<evidence type="ECO:0000256" key="3">
    <source>
        <dbReference type="ARBA" id="ARBA00029814"/>
    </source>
</evidence>
<dbReference type="GeneID" id="25258047"/>
<proteinExistence type="predicted"/>
<dbReference type="HOGENOM" id="CLU_010289_0_0_1"/>
<dbReference type="GO" id="GO:0005524">
    <property type="term" value="F:ATP binding"/>
    <property type="evidence" value="ECO:0007669"/>
    <property type="project" value="UniProtKB-KW"/>
</dbReference>
<evidence type="ECO:0000256" key="2">
    <source>
        <dbReference type="ARBA" id="ARBA00018426"/>
    </source>
</evidence>
<organism evidence="7 8">
    <name type="scientific">Mitosporidium daphniae</name>
    <dbReference type="NCBI Taxonomy" id="1485682"/>
    <lineage>
        <taxon>Eukaryota</taxon>
        <taxon>Fungi</taxon>
        <taxon>Fungi incertae sedis</taxon>
        <taxon>Microsporidia</taxon>
        <taxon>Mitosporidium</taxon>
    </lineage>
</organism>
<dbReference type="InterPro" id="IPR030662">
    <property type="entry name" value="DPH6/MJ0570"/>
</dbReference>
<protein>
    <recommendedName>
        <fullName evidence="2">Diphthine--ammonia ligase</fullName>
        <ecNumber evidence="1">6.3.1.14</ecNumber>
    </recommendedName>
    <alternativeName>
        <fullName evidence="3">Diphthamide synthase</fullName>
    </alternativeName>
    <alternativeName>
        <fullName evidence="4">Diphthamide synthetase</fullName>
    </alternativeName>
</protein>
<dbReference type="RefSeq" id="XP_013239511.1">
    <property type="nucleotide sequence ID" value="XM_013384057.1"/>
</dbReference>
<name>A0A098VVX4_9MICR</name>
<dbReference type="PANTHER" id="PTHR12196">
    <property type="entry name" value="DOMAIN OF UNKNOWN FUNCTION 71 DUF71 -CONTAINING PROTEIN"/>
    <property type="match status" value="1"/>
</dbReference>
<comment type="caution">
    <text evidence="7">The sequence shown here is derived from an EMBL/GenBank/DDBJ whole genome shotgun (WGS) entry which is preliminary data.</text>
</comment>
<dbReference type="InterPro" id="IPR014729">
    <property type="entry name" value="Rossmann-like_a/b/a_fold"/>
</dbReference>
<keyword evidence="7" id="KW-0067">ATP-binding</keyword>
<dbReference type="Proteomes" id="UP000029725">
    <property type="component" value="Unassembled WGS sequence"/>
</dbReference>
<dbReference type="EC" id="6.3.1.14" evidence="1"/>
<evidence type="ECO:0000256" key="5">
    <source>
        <dbReference type="ARBA" id="ARBA00048108"/>
    </source>
</evidence>
<feature type="domain" description="Diphthamide synthase" evidence="6">
    <location>
        <begin position="13"/>
        <end position="218"/>
    </location>
</feature>
<dbReference type="GO" id="GO:0017178">
    <property type="term" value="F:diphthine-ammonia ligase activity"/>
    <property type="evidence" value="ECO:0007669"/>
    <property type="project" value="UniProtKB-EC"/>
</dbReference>
<dbReference type="AlphaFoldDB" id="A0A098VVX4"/>
<dbReference type="CDD" id="cd01994">
    <property type="entry name" value="AANH_PF0828-like"/>
    <property type="match status" value="1"/>
</dbReference>
<dbReference type="OrthoDB" id="686384at2759"/>
<dbReference type="PANTHER" id="PTHR12196:SF2">
    <property type="entry name" value="DIPHTHINE--AMMONIA LIGASE"/>
    <property type="match status" value="1"/>
</dbReference>
<dbReference type="Gene3D" id="3.40.50.620">
    <property type="entry name" value="HUPs"/>
    <property type="match status" value="1"/>
</dbReference>
<evidence type="ECO:0000313" key="8">
    <source>
        <dbReference type="Proteomes" id="UP000029725"/>
    </source>
</evidence>
<evidence type="ECO:0000256" key="4">
    <source>
        <dbReference type="ARBA" id="ARBA00031552"/>
    </source>
</evidence>
<accession>A0A098VVX4</accession>
<dbReference type="InterPro" id="IPR002761">
    <property type="entry name" value="Diphthami_syn_dom"/>
</dbReference>
<dbReference type="SUPFAM" id="SSF52402">
    <property type="entry name" value="Adenine nucleotide alpha hydrolases-like"/>
    <property type="match status" value="1"/>
</dbReference>
<gene>
    <name evidence="7" type="ORF">DI09_112p90</name>
</gene>
<dbReference type="EMBL" id="JMKJ01000014">
    <property type="protein sequence ID" value="KGG53075.1"/>
    <property type="molecule type" value="Genomic_DNA"/>
</dbReference>
<dbReference type="VEuPathDB" id="MicrosporidiaDB:DI09_112p90"/>
<keyword evidence="8" id="KW-1185">Reference proteome</keyword>
<reference evidence="7 8" key="1">
    <citation type="submission" date="2014-04" db="EMBL/GenBank/DDBJ databases">
        <title>A new species of microsporidia sheds light on the evolution of extreme parasitism.</title>
        <authorList>
            <person name="Haag K.L."/>
            <person name="James T.Y."/>
            <person name="Larsson R."/>
            <person name="Schaer T.M."/>
            <person name="Refardt D."/>
            <person name="Pombert J.-F."/>
            <person name="Ebert D."/>
        </authorList>
    </citation>
    <scope>NUCLEOTIDE SEQUENCE [LARGE SCALE GENOMIC DNA]</scope>
    <source>
        <strain evidence="7 8">UGP3</strain>
        <tissue evidence="7">Spores</tissue>
    </source>
</reference>
<dbReference type="Pfam" id="PF01902">
    <property type="entry name" value="Diphthami_syn_2"/>
    <property type="match status" value="1"/>
</dbReference>
<evidence type="ECO:0000313" key="7">
    <source>
        <dbReference type="EMBL" id="KGG53075.1"/>
    </source>
</evidence>
<sequence length="226" mass="25370">MKFVALIRYPFHADSIFTIFKCIQEGHVLVAVANLEPPADQEELDSYMYQSVGHRAVPYIAEALSVPLMREKITGTAIKTSLHYDDKEYNPMDEVEDLTKLLARVEAVSAGAIFSKYQKDRVESVAIRLNLHVLAPLWEKDQYFLVKEMIACEMEVIIIKVASLGLGKEHVGIPLGRMVDHLESLSAKFGFAVNFAGEGGEYESLVLDCPLFSSRLEMYVNVRVVV</sequence>
<dbReference type="FunFam" id="3.40.50.620:FF:000145">
    <property type="entry name" value="ATP-binding domain containing protein"/>
    <property type="match status" value="1"/>
</dbReference>
<dbReference type="GO" id="GO:0017183">
    <property type="term" value="P:protein histidyl modification to diphthamide"/>
    <property type="evidence" value="ECO:0007669"/>
    <property type="project" value="TreeGrafter"/>
</dbReference>
<evidence type="ECO:0000259" key="6">
    <source>
        <dbReference type="Pfam" id="PF01902"/>
    </source>
</evidence>
<comment type="catalytic activity">
    <reaction evidence="5">
        <text>diphthine-[translation elongation factor 2] + NH4(+) + ATP = diphthamide-[translation elongation factor 2] + AMP + diphosphate + H(+)</text>
        <dbReference type="Rhea" id="RHEA:19753"/>
        <dbReference type="Rhea" id="RHEA-COMP:10172"/>
        <dbReference type="Rhea" id="RHEA-COMP:10174"/>
        <dbReference type="ChEBI" id="CHEBI:15378"/>
        <dbReference type="ChEBI" id="CHEBI:16692"/>
        <dbReference type="ChEBI" id="CHEBI:28938"/>
        <dbReference type="ChEBI" id="CHEBI:30616"/>
        <dbReference type="ChEBI" id="CHEBI:33019"/>
        <dbReference type="ChEBI" id="CHEBI:82696"/>
        <dbReference type="ChEBI" id="CHEBI:456215"/>
        <dbReference type="EC" id="6.3.1.14"/>
    </reaction>
</comment>
<dbReference type="Gene3D" id="3.90.1490.10">
    <property type="entry name" value="putative n-type atp pyrophosphatase, domain 2"/>
    <property type="match status" value="1"/>
</dbReference>
<evidence type="ECO:0000256" key="1">
    <source>
        <dbReference type="ARBA" id="ARBA00012089"/>
    </source>
</evidence>
<dbReference type="NCBIfam" id="TIGR00290">
    <property type="entry name" value="MJ0570_dom"/>
    <property type="match status" value="1"/>
</dbReference>
<keyword evidence="7" id="KW-0547">Nucleotide-binding</keyword>